<dbReference type="SUPFAM" id="SSF50022">
    <property type="entry name" value="ISP domain"/>
    <property type="match status" value="1"/>
</dbReference>
<dbReference type="InterPro" id="IPR014349">
    <property type="entry name" value="Rieske_Fe-S_prot"/>
</dbReference>
<organism evidence="10 11">
    <name type="scientific">Eiseniibacteriota bacterium</name>
    <dbReference type="NCBI Taxonomy" id="2212470"/>
    <lineage>
        <taxon>Bacteria</taxon>
        <taxon>Candidatus Eiseniibacteriota</taxon>
    </lineage>
</organism>
<keyword evidence="8" id="KW-1133">Transmembrane helix</keyword>
<dbReference type="PRINTS" id="PR00162">
    <property type="entry name" value="RIESKE"/>
</dbReference>
<keyword evidence="1" id="KW-0001">2Fe-2S</keyword>
<gene>
    <name evidence="10" type="ORF">HZA61_06320</name>
</gene>
<dbReference type="InterPro" id="IPR017941">
    <property type="entry name" value="Rieske_2Fe-2S"/>
</dbReference>
<feature type="region of interest" description="Disordered" evidence="7">
    <location>
        <begin position="1"/>
        <end position="20"/>
    </location>
</feature>
<dbReference type="GO" id="GO:0016020">
    <property type="term" value="C:membrane"/>
    <property type="evidence" value="ECO:0007669"/>
    <property type="project" value="InterPro"/>
</dbReference>
<keyword evidence="4" id="KW-0411">Iron-sulfur</keyword>
<dbReference type="PROSITE" id="PS51296">
    <property type="entry name" value="RIESKE"/>
    <property type="match status" value="1"/>
</dbReference>
<dbReference type="GO" id="GO:0046872">
    <property type="term" value="F:metal ion binding"/>
    <property type="evidence" value="ECO:0007669"/>
    <property type="project" value="UniProtKB-KW"/>
</dbReference>
<evidence type="ECO:0000256" key="2">
    <source>
        <dbReference type="ARBA" id="ARBA00022723"/>
    </source>
</evidence>
<protein>
    <submittedName>
        <fullName evidence="10">Rieske (2Fe-2S) protein</fullName>
    </submittedName>
</protein>
<keyword evidence="3" id="KW-0408">Iron</keyword>
<dbReference type="CDD" id="cd03467">
    <property type="entry name" value="Rieske"/>
    <property type="match status" value="1"/>
</dbReference>
<dbReference type="EMBL" id="JACRIW010000041">
    <property type="protein sequence ID" value="MBI5169083.1"/>
    <property type="molecule type" value="Genomic_DNA"/>
</dbReference>
<reference evidence="10" key="1">
    <citation type="submission" date="2020-07" db="EMBL/GenBank/DDBJ databases">
        <title>Huge and variable diversity of episymbiotic CPR bacteria and DPANN archaea in groundwater ecosystems.</title>
        <authorList>
            <person name="He C.Y."/>
            <person name="Keren R."/>
            <person name="Whittaker M."/>
            <person name="Farag I.F."/>
            <person name="Doudna J."/>
            <person name="Cate J.H.D."/>
            <person name="Banfield J.F."/>
        </authorList>
    </citation>
    <scope>NUCLEOTIDE SEQUENCE</scope>
    <source>
        <strain evidence="10">NC_groundwater_1813_Pr3_B-0.1um_71_17</strain>
    </source>
</reference>
<evidence type="ECO:0000256" key="8">
    <source>
        <dbReference type="SAM" id="Phobius"/>
    </source>
</evidence>
<dbReference type="AlphaFoldDB" id="A0A933SC66"/>
<keyword evidence="8" id="KW-0812">Transmembrane</keyword>
<sequence length="157" mass="16971">MAGSEGRTEQPQGGESGPGRRQFLRTLSGAFLGIWALGGAGALAAYMRAPEEDHSSTDRIVRIGKLDELRIGEARLVRHGVSPFFVIRTGSESVIALSAVCTHVRCILDYDHERRGLVCPCHDGRFDLNGNVVSGPPPRALPTYEVSTRAGEVFVRV</sequence>
<evidence type="ECO:0000256" key="7">
    <source>
        <dbReference type="SAM" id="MobiDB-lite"/>
    </source>
</evidence>
<dbReference type="PROSITE" id="PS51318">
    <property type="entry name" value="TAT"/>
    <property type="match status" value="1"/>
</dbReference>
<dbReference type="InterPro" id="IPR036922">
    <property type="entry name" value="Rieske_2Fe-2S_sf"/>
</dbReference>
<proteinExistence type="predicted"/>
<dbReference type="InterPro" id="IPR005805">
    <property type="entry name" value="Rieske_Fe-S_prot_C"/>
</dbReference>
<evidence type="ECO:0000256" key="6">
    <source>
        <dbReference type="ARBA" id="ARBA00034078"/>
    </source>
</evidence>
<evidence type="ECO:0000259" key="9">
    <source>
        <dbReference type="PROSITE" id="PS51296"/>
    </source>
</evidence>
<evidence type="ECO:0000313" key="11">
    <source>
        <dbReference type="Proteomes" id="UP000696931"/>
    </source>
</evidence>
<keyword evidence="2" id="KW-0479">Metal-binding</keyword>
<feature type="domain" description="Rieske" evidence="9">
    <location>
        <begin position="61"/>
        <end position="155"/>
    </location>
</feature>
<keyword evidence="8" id="KW-0472">Membrane</keyword>
<dbReference type="PANTHER" id="PTHR10134">
    <property type="entry name" value="CYTOCHROME B-C1 COMPLEX SUBUNIT RIESKE, MITOCHONDRIAL"/>
    <property type="match status" value="1"/>
</dbReference>
<comment type="cofactor">
    <cofactor evidence="6">
        <name>[2Fe-2S] cluster</name>
        <dbReference type="ChEBI" id="CHEBI:190135"/>
    </cofactor>
</comment>
<evidence type="ECO:0000256" key="5">
    <source>
        <dbReference type="ARBA" id="ARBA00023157"/>
    </source>
</evidence>
<evidence type="ECO:0000256" key="3">
    <source>
        <dbReference type="ARBA" id="ARBA00023004"/>
    </source>
</evidence>
<feature type="transmembrane region" description="Helical" evidence="8">
    <location>
        <begin position="27"/>
        <end position="46"/>
    </location>
</feature>
<evidence type="ECO:0000256" key="1">
    <source>
        <dbReference type="ARBA" id="ARBA00022714"/>
    </source>
</evidence>
<dbReference type="Pfam" id="PF00355">
    <property type="entry name" value="Rieske"/>
    <property type="match status" value="1"/>
</dbReference>
<dbReference type="Proteomes" id="UP000696931">
    <property type="component" value="Unassembled WGS sequence"/>
</dbReference>
<comment type="caution">
    <text evidence="10">The sequence shown here is derived from an EMBL/GenBank/DDBJ whole genome shotgun (WGS) entry which is preliminary data.</text>
</comment>
<keyword evidence="5" id="KW-1015">Disulfide bond</keyword>
<evidence type="ECO:0000313" key="10">
    <source>
        <dbReference type="EMBL" id="MBI5169083.1"/>
    </source>
</evidence>
<name>A0A933SC66_UNCEI</name>
<dbReference type="Gene3D" id="2.102.10.10">
    <property type="entry name" value="Rieske [2Fe-2S] iron-sulphur domain"/>
    <property type="match status" value="1"/>
</dbReference>
<dbReference type="InterPro" id="IPR006311">
    <property type="entry name" value="TAT_signal"/>
</dbReference>
<evidence type="ECO:0000256" key="4">
    <source>
        <dbReference type="ARBA" id="ARBA00023014"/>
    </source>
</evidence>
<accession>A0A933SC66</accession>
<dbReference type="GO" id="GO:0051537">
    <property type="term" value="F:2 iron, 2 sulfur cluster binding"/>
    <property type="evidence" value="ECO:0007669"/>
    <property type="project" value="UniProtKB-KW"/>
</dbReference>